<dbReference type="EMBL" id="BARU01024593">
    <property type="protein sequence ID" value="GAH51059.1"/>
    <property type="molecule type" value="Genomic_DNA"/>
</dbReference>
<feature type="transmembrane region" description="Helical" evidence="1">
    <location>
        <begin position="12"/>
        <end position="36"/>
    </location>
</feature>
<reference evidence="2" key="1">
    <citation type="journal article" date="2014" name="Front. Microbiol.">
        <title>High frequency of phylogenetically diverse reductive dehalogenase-homologous genes in deep subseafloor sedimentary metagenomes.</title>
        <authorList>
            <person name="Kawai M."/>
            <person name="Futagami T."/>
            <person name="Toyoda A."/>
            <person name="Takaki Y."/>
            <person name="Nishi S."/>
            <person name="Hori S."/>
            <person name="Arai W."/>
            <person name="Tsubouchi T."/>
            <person name="Morono Y."/>
            <person name="Uchiyama I."/>
            <person name="Ito T."/>
            <person name="Fujiyama A."/>
            <person name="Inagaki F."/>
            <person name="Takami H."/>
        </authorList>
    </citation>
    <scope>NUCLEOTIDE SEQUENCE</scope>
    <source>
        <strain evidence="2">Expedition CK06-06</strain>
    </source>
</reference>
<organism evidence="2">
    <name type="scientific">marine sediment metagenome</name>
    <dbReference type="NCBI Taxonomy" id="412755"/>
    <lineage>
        <taxon>unclassified sequences</taxon>
        <taxon>metagenomes</taxon>
        <taxon>ecological metagenomes</taxon>
    </lineage>
</organism>
<protein>
    <submittedName>
        <fullName evidence="2">Uncharacterized protein</fullName>
    </submittedName>
</protein>
<sequence length="68" mass="7095">MNSSVKPNAGGWFASLYAVVLILIGLILFAGGAMLVGLGGSWYYLIAGALLVVSGRADLSAQFRRHLA</sequence>
<keyword evidence="1" id="KW-1133">Transmembrane helix</keyword>
<feature type="transmembrane region" description="Helical" evidence="1">
    <location>
        <begin position="42"/>
        <end position="59"/>
    </location>
</feature>
<comment type="caution">
    <text evidence="2">The sequence shown here is derived from an EMBL/GenBank/DDBJ whole genome shotgun (WGS) entry which is preliminary data.</text>
</comment>
<accession>X1HB38</accession>
<proteinExistence type="predicted"/>
<keyword evidence="1" id="KW-0812">Transmembrane</keyword>
<evidence type="ECO:0000313" key="2">
    <source>
        <dbReference type="EMBL" id="GAH51059.1"/>
    </source>
</evidence>
<evidence type="ECO:0000256" key="1">
    <source>
        <dbReference type="SAM" id="Phobius"/>
    </source>
</evidence>
<feature type="non-terminal residue" evidence="2">
    <location>
        <position position="68"/>
    </location>
</feature>
<keyword evidence="1" id="KW-0472">Membrane</keyword>
<name>X1HB38_9ZZZZ</name>
<gene>
    <name evidence="2" type="ORF">S03H2_39737</name>
</gene>
<dbReference type="AlphaFoldDB" id="X1HB38"/>